<protein>
    <submittedName>
        <fullName evidence="1">Uncharacterized protein</fullName>
    </submittedName>
</protein>
<evidence type="ECO:0000313" key="1">
    <source>
        <dbReference type="EMBL" id="KAL2349035.1"/>
    </source>
</evidence>
<name>A0ABD1NLL8_9FABA</name>
<dbReference type="EMBL" id="JBGMDY010000001">
    <property type="protein sequence ID" value="KAL2349035.1"/>
    <property type="molecule type" value="Genomic_DNA"/>
</dbReference>
<dbReference type="Proteomes" id="UP001603857">
    <property type="component" value="Unassembled WGS sequence"/>
</dbReference>
<proteinExistence type="predicted"/>
<accession>A0ABD1NLL8</accession>
<dbReference type="AlphaFoldDB" id="A0ABD1NLL8"/>
<evidence type="ECO:0000313" key="2">
    <source>
        <dbReference type="Proteomes" id="UP001603857"/>
    </source>
</evidence>
<sequence>MVRNKNPNKELVQPKIIHIYDNNSFLLYILRNFLRGVGILMKLRMTWLQQISIYASILMNLV</sequence>
<reference evidence="1 2" key="1">
    <citation type="submission" date="2024-08" db="EMBL/GenBank/DDBJ databases">
        <title>Insights into the chromosomal genome structure of Flemingia macrophylla.</title>
        <authorList>
            <person name="Ding Y."/>
            <person name="Zhao Y."/>
            <person name="Bi W."/>
            <person name="Wu M."/>
            <person name="Zhao G."/>
            <person name="Gong Y."/>
            <person name="Li W."/>
            <person name="Zhang P."/>
        </authorList>
    </citation>
    <scope>NUCLEOTIDE SEQUENCE [LARGE SCALE GENOMIC DNA]</scope>
    <source>
        <strain evidence="1">DYQJB</strain>
        <tissue evidence="1">Leaf</tissue>
    </source>
</reference>
<gene>
    <name evidence="1" type="ORF">Fmac_003035</name>
</gene>
<comment type="caution">
    <text evidence="1">The sequence shown here is derived from an EMBL/GenBank/DDBJ whole genome shotgun (WGS) entry which is preliminary data.</text>
</comment>
<keyword evidence="2" id="KW-1185">Reference proteome</keyword>
<organism evidence="1 2">
    <name type="scientific">Flemingia macrophylla</name>
    <dbReference type="NCBI Taxonomy" id="520843"/>
    <lineage>
        <taxon>Eukaryota</taxon>
        <taxon>Viridiplantae</taxon>
        <taxon>Streptophyta</taxon>
        <taxon>Embryophyta</taxon>
        <taxon>Tracheophyta</taxon>
        <taxon>Spermatophyta</taxon>
        <taxon>Magnoliopsida</taxon>
        <taxon>eudicotyledons</taxon>
        <taxon>Gunneridae</taxon>
        <taxon>Pentapetalae</taxon>
        <taxon>rosids</taxon>
        <taxon>fabids</taxon>
        <taxon>Fabales</taxon>
        <taxon>Fabaceae</taxon>
        <taxon>Papilionoideae</taxon>
        <taxon>50 kb inversion clade</taxon>
        <taxon>NPAAA clade</taxon>
        <taxon>indigoferoid/millettioid clade</taxon>
        <taxon>Phaseoleae</taxon>
        <taxon>Flemingia</taxon>
    </lineage>
</organism>